<dbReference type="PRINTS" id="PR00787">
    <property type="entry name" value="NEUTRALPTASE"/>
</dbReference>
<keyword evidence="6" id="KW-0645">Protease</keyword>
<name>A0A7W3QPX9_ACTNM</name>
<keyword evidence="9" id="KW-0378">Hydrolase</keyword>
<dbReference type="SUPFAM" id="SSF55486">
    <property type="entry name" value="Metalloproteases ('zincins'), catalytic domain"/>
    <property type="match status" value="1"/>
</dbReference>
<keyword evidence="8" id="KW-0732">Signal</keyword>
<dbReference type="GO" id="GO:0004222">
    <property type="term" value="F:metalloendopeptidase activity"/>
    <property type="evidence" value="ECO:0007669"/>
    <property type="project" value="InterPro"/>
</dbReference>
<dbReference type="EC" id="3.4.24.77" evidence="3"/>
<evidence type="ECO:0000256" key="6">
    <source>
        <dbReference type="ARBA" id="ARBA00023049"/>
    </source>
</evidence>
<dbReference type="Proteomes" id="UP000572680">
    <property type="component" value="Unassembled WGS sequence"/>
</dbReference>
<dbReference type="GO" id="GO:0005576">
    <property type="term" value="C:extracellular region"/>
    <property type="evidence" value="ECO:0007669"/>
    <property type="project" value="InterPro"/>
</dbReference>
<evidence type="ECO:0000256" key="3">
    <source>
        <dbReference type="ARBA" id="ARBA00012325"/>
    </source>
</evidence>
<dbReference type="EMBL" id="JACJIA010000010">
    <property type="protein sequence ID" value="MBA8955092.1"/>
    <property type="molecule type" value="Genomic_DNA"/>
</dbReference>
<accession>A0A7W3QPX9</accession>
<evidence type="ECO:0000256" key="4">
    <source>
        <dbReference type="ARBA" id="ARBA00019129"/>
    </source>
</evidence>
<evidence type="ECO:0000313" key="10">
    <source>
        <dbReference type="Proteomes" id="UP000572680"/>
    </source>
</evidence>
<dbReference type="GO" id="GO:0006508">
    <property type="term" value="P:proteolysis"/>
    <property type="evidence" value="ECO:0007669"/>
    <property type="project" value="InterPro"/>
</dbReference>
<sequence>MHVSRLSRTLGGALLGAALATGVMTAPAQAAPSAPSAPSGERSQAAPAAVRVIRYDASRAAEFRTVVDQGAQIWNQHVRNVRFVAGTPADVVVYADNGWPRAQPAGLGRGRVWMGRQATAQGHYALRIASHELGHILGLPDRRTGLCSDLMSGASAGTSCRNPNPNAAEIAEVERNFQFGVSGVTPGVTITERVPASAR</sequence>
<organism evidence="9 10">
    <name type="scientific">Actinomadura namibiensis</name>
    <dbReference type="NCBI Taxonomy" id="182080"/>
    <lineage>
        <taxon>Bacteria</taxon>
        <taxon>Bacillati</taxon>
        <taxon>Actinomycetota</taxon>
        <taxon>Actinomycetes</taxon>
        <taxon>Streptosporangiales</taxon>
        <taxon>Thermomonosporaceae</taxon>
        <taxon>Actinomadura</taxon>
    </lineage>
</organism>
<gene>
    <name evidence="9" type="ORF">HNR61_006749</name>
</gene>
<proteinExistence type="inferred from homology"/>
<dbReference type="Pfam" id="PF02031">
    <property type="entry name" value="Peptidase_M7"/>
    <property type="match status" value="1"/>
</dbReference>
<comment type="similarity">
    <text evidence="2">Belongs to the peptidase M7 family.</text>
</comment>
<feature type="chain" id="PRO_5030896425" description="Extracellular small neutral protease" evidence="8">
    <location>
        <begin position="31"/>
        <end position="199"/>
    </location>
</feature>
<keyword evidence="10" id="KW-1185">Reference proteome</keyword>
<dbReference type="Gene3D" id="3.40.390.10">
    <property type="entry name" value="Collagenase (Catalytic Domain)"/>
    <property type="match status" value="1"/>
</dbReference>
<evidence type="ECO:0000256" key="7">
    <source>
        <dbReference type="ARBA" id="ARBA00029927"/>
    </source>
</evidence>
<dbReference type="RefSeq" id="WP_182847092.1">
    <property type="nucleotide sequence ID" value="NZ_BAAALP010000085.1"/>
</dbReference>
<evidence type="ECO:0000256" key="2">
    <source>
        <dbReference type="ARBA" id="ARBA00006571"/>
    </source>
</evidence>
<dbReference type="AlphaFoldDB" id="A0A7W3QPX9"/>
<protein>
    <recommendedName>
        <fullName evidence="4">Extracellular small neutral protease</fullName>
        <ecNumber evidence="3">3.4.24.77</ecNumber>
    </recommendedName>
    <alternativeName>
        <fullName evidence="7">Snapalysin</fullName>
    </alternativeName>
</protein>
<evidence type="ECO:0000256" key="1">
    <source>
        <dbReference type="ARBA" id="ARBA00000612"/>
    </source>
</evidence>
<keyword evidence="5" id="KW-0479">Metal-binding</keyword>
<evidence type="ECO:0000313" key="9">
    <source>
        <dbReference type="EMBL" id="MBA8955092.1"/>
    </source>
</evidence>
<feature type="signal peptide" evidence="8">
    <location>
        <begin position="1"/>
        <end position="30"/>
    </location>
</feature>
<evidence type="ECO:0000256" key="8">
    <source>
        <dbReference type="SAM" id="SignalP"/>
    </source>
</evidence>
<reference evidence="9 10" key="1">
    <citation type="submission" date="2020-08" db="EMBL/GenBank/DDBJ databases">
        <title>Genomic Encyclopedia of Type Strains, Phase IV (KMG-IV): sequencing the most valuable type-strain genomes for metagenomic binning, comparative biology and taxonomic classification.</title>
        <authorList>
            <person name="Goeker M."/>
        </authorList>
    </citation>
    <scope>NUCLEOTIDE SEQUENCE [LARGE SCALE GENOMIC DNA]</scope>
    <source>
        <strain evidence="9 10">DSM 44197</strain>
    </source>
</reference>
<dbReference type="InterPro" id="IPR000013">
    <property type="entry name" value="Peptidase_M7"/>
</dbReference>
<comment type="caution">
    <text evidence="9">The sequence shown here is derived from an EMBL/GenBank/DDBJ whole genome shotgun (WGS) entry which is preliminary data.</text>
</comment>
<dbReference type="GO" id="GO:0008270">
    <property type="term" value="F:zinc ion binding"/>
    <property type="evidence" value="ECO:0007669"/>
    <property type="project" value="InterPro"/>
</dbReference>
<keyword evidence="6" id="KW-0482">Metalloprotease</keyword>
<evidence type="ECO:0000256" key="5">
    <source>
        <dbReference type="ARBA" id="ARBA00022723"/>
    </source>
</evidence>
<dbReference type="InterPro" id="IPR024079">
    <property type="entry name" value="MetalloPept_cat_dom_sf"/>
</dbReference>
<comment type="catalytic activity">
    <reaction evidence="1">
        <text>Hydrolyzes proteins with a preference for Tyr or Phe in the P1' position. Has no action on amino-acid p-nitroanilides.</text>
        <dbReference type="EC" id="3.4.24.77"/>
    </reaction>
</comment>